<keyword evidence="4 7" id="KW-0547">Nucleotide-binding</keyword>
<evidence type="ECO:0000256" key="2">
    <source>
        <dbReference type="ARBA" id="ARBA00022598"/>
    </source>
</evidence>
<dbReference type="InterPro" id="IPR012795">
    <property type="entry name" value="tRNA_Ile_lys_synt_N"/>
</dbReference>
<comment type="catalytic activity">
    <reaction evidence="6 7">
        <text>cytidine(34) in tRNA(Ile2) + L-lysine + ATP = lysidine(34) in tRNA(Ile2) + AMP + diphosphate + H(+)</text>
        <dbReference type="Rhea" id="RHEA:43744"/>
        <dbReference type="Rhea" id="RHEA-COMP:10625"/>
        <dbReference type="Rhea" id="RHEA-COMP:10670"/>
        <dbReference type="ChEBI" id="CHEBI:15378"/>
        <dbReference type="ChEBI" id="CHEBI:30616"/>
        <dbReference type="ChEBI" id="CHEBI:32551"/>
        <dbReference type="ChEBI" id="CHEBI:33019"/>
        <dbReference type="ChEBI" id="CHEBI:82748"/>
        <dbReference type="ChEBI" id="CHEBI:83665"/>
        <dbReference type="ChEBI" id="CHEBI:456215"/>
        <dbReference type="EC" id="6.3.4.19"/>
    </reaction>
</comment>
<evidence type="ECO:0000313" key="10">
    <source>
        <dbReference type="EMBL" id="NYD22186.1"/>
    </source>
</evidence>
<dbReference type="NCBIfam" id="TIGR02432">
    <property type="entry name" value="lysidine_TilS_N"/>
    <property type="match status" value="1"/>
</dbReference>
<dbReference type="PANTHER" id="PTHR43033:SF1">
    <property type="entry name" value="TRNA(ILE)-LYSIDINE SYNTHASE-RELATED"/>
    <property type="match status" value="1"/>
</dbReference>
<keyword evidence="11" id="KW-1185">Reference proteome</keyword>
<feature type="domain" description="tRNA(Ile)-lysidine/2-thiocytidine synthase N-terminal" evidence="8">
    <location>
        <begin position="26"/>
        <end position="194"/>
    </location>
</feature>
<gene>
    <name evidence="7" type="primary">tilS</name>
    <name evidence="10" type="ORF">BJ968_001726</name>
</gene>
<feature type="binding site" evidence="7">
    <location>
        <begin position="31"/>
        <end position="36"/>
    </location>
    <ligand>
        <name>ATP</name>
        <dbReference type="ChEBI" id="CHEBI:30616"/>
    </ligand>
</feature>
<accession>A0A7Y9DKD4</accession>
<dbReference type="CDD" id="cd01992">
    <property type="entry name" value="TilS_N"/>
    <property type="match status" value="1"/>
</dbReference>
<dbReference type="InterPro" id="IPR011063">
    <property type="entry name" value="TilS/TtcA_N"/>
</dbReference>
<feature type="domain" description="tRNA(Ile)-lysidine synthase substrate-binding" evidence="9">
    <location>
        <begin position="243"/>
        <end position="301"/>
    </location>
</feature>
<dbReference type="GO" id="GO:0005524">
    <property type="term" value="F:ATP binding"/>
    <property type="evidence" value="ECO:0007669"/>
    <property type="project" value="UniProtKB-UniRule"/>
</dbReference>
<dbReference type="InterPro" id="IPR015262">
    <property type="entry name" value="tRNA_Ile_lys_synt_subst-bd"/>
</dbReference>
<dbReference type="GO" id="GO:0032267">
    <property type="term" value="F:tRNA(Ile)-lysidine synthase activity"/>
    <property type="evidence" value="ECO:0007669"/>
    <property type="project" value="UniProtKB-EC"/>
</dbReference>
<dbReference type="InterPro" id="IPR012094">
    <property type="entry name" value="tRNA_Ile_lys_synt"/>
</dbReference>
<evidence type="ECO:0000259" key="9">
    <source>
        <dbReference type="Pfam" id="PF09179"/>
    </source>
</evidence>
<evidence type="ECO:0000259" key="8">
    <source>
        <dbReference type="Pfam" id="PF01171"/>
    </source>
</evidence>
<dbReference type="GO" id="GO:0006400">
    <property type="term" value="P:tRNA modification"/>
    <property type="evidence" value="ECO:0007669"/>
    <property type="project" value="UniProtKB-UniRule"/>
</dbReference>
<dbReference type="InterPro" id="IPR014729">
    <property type="entry name" value="Rossmann-like_a/b/a_fold"/>
</dbReference>
<evidence type="ECO:0000313" key="11">
    <source>
        <dbReference type="Proteomes" id="UP000521922"/>
    </source>
</evidence>
<evidence type="ECO:0000256" key="1">
    <source>
        <dbReference type="ARBA" id="ARBA00022490"/>
    </source>
</evidence>
<dbReference type="Pfam" id="PF09179">
    <property type="entry name" value="TilS"/>
    <property type="match status" value="1"/>
</dbReference>
<name>A0A7Y9DKD4_9ACTN</name>
<dbReference type="Proteomes" id="UP000521922">
    <property type="component" value="Unassembled WGS sequence"/>
</dbReference>
<comment type="function">
    <text evidence="7">Ligates lysine onto the cytidine present at position 34 of the AUA codon-specific tRNA(Ile) that contains the anticodon CAU, in an ATP-dependent manner. Cytidine is converted to lysidine, thus changing the amino acid specificity of the tRNA from methionine to isoleucine.</text>
</comment>
<keyword evidence="2 7" id="KW-0436">Ligase</keyword>
<dbReference type="Pfam" id="PF01171">
    <property type="entry name" value="ATP_bind_3"/>
    <property type="match status" value="1"/>
</dbReference>
<evidence type="ECO:0000256" key="5">
    <source>
        <dbReference type="ARBA" id="ARBA00022840"/>
    </source>
</evidence>
<evidence type="ECO:0000256" key="3">
    <source>
        <dbReference type="ARBA" id="ARBA00022694"/>
    </source>
</evidence>
<reference evidence="10 11" key="1">
    <citation type="submission" date="2020-07" db="EMBL/GenBank/DDBJ databases">
        <title>Sequencing the genomes of 1000 actinobacteria strains.</title>
        <authorList>
            <person name="Klenk H.-P."/>
        </authorList>
    </citation>
    <scope>NUCLEOTIDE SEQUENCE [LARGE SCALE GENOMIC DNA]</scope>
    <source>
        <strain evidence="10 11">DSM 7487</strain>
    </source>
</reference>
<keyword evidence="5 7" id="KW-0067">ATP-binding</keyword>
<dbReference type="AlphaFoldDB" id="A0A7Y9DKD4"/>
<comment type="subcellular location">
    <subcellularLocation>
        <location evidence="7">Cytoplasm</location>
    </subcellularLocation>
</comment>
<keyword evidence="1 7" id="KW-0963">Cytoplasm</keyword>
<organism evidence="10 11">
    <name type="scientific">Kineococcus aurantiacus</name>
    <dbReference type="NCBI Taxonomy" id="37633"/>
    <lineage>
        <taxon>Bacteria</taxon>
        <taxon>Bacillati</taxon>
        <taxon>Actinomycetota</taxon>
        <taxon>Actinomycetes</taxon>
        <taxon>Kineosporiales</taxon>
        <taxon>Kineosporiaceae</taxon>
        <taxon>Kineococcus</taxon>
    </lineage>
</organism>
<dbReference type="HAMAP" id="MF_01161">
    <property type="entry name" value="tRNA_Ile_lys_synt"/>
    <property type="match status" value="1"/>
</dbReference>
<evidence type="ECO:0000256" key="7">
    <source>
        <dbReference type="HAMAP-Rule" id="MF_01161"/>
    </source>
</evidence>
<protein>
    <recommendedName>
        <fullName evidence="7">tRNA(Ile)-lysidine synthase</fullName>
        <ecNumber evidence="7">6.3.4.19</ecNumber>
    </recommendedName>
    <alternativeName>
        <fullName evidence="7">tRNA(Ile)-2-lysyl-cytidine synthase</fullName>
    </alternativeName>
    <alternativeName>
        <fullName evidence="7">tRNA(Ile)-lysidine synthetase</fullName>
    </alternativeName>
</protein>
<dbReference type="GO" id="GO:0005737">
    <property type="term" value="C:cytoplasm"/>
    <property type="evidence" value="ECO:0007669"/>
    <property type="project" value="UniProtKB-SubCell"/>
</dbReference>
<dbReference type="EC" id="6.3.4.19" evidence="7"/>
<comment type="caution">
    <text evidence="10">The sequence shown here is derived from an EMBL/GenBank/DDBJ whole genome shotgun (WGS) entry which is preliminary data.</text>
</comment>
<comment type="similarity">
    <text evidence="7">Belongs to the tRNA(Ile)-lysidine synthase family.</text>
</comment>
<dbReference type="RefSeq" id="WP_179750979.1">
    <property type="nucleotide sequence ID" value="NZ_BAAAGN010000005.1"/>
</dbReference>
<dbReference type="SUPFAM" id="SSF52402">
    <property type="entry name" value="Adenine nucleotide alpha hydrolases-like"/>
    <property type="match status" value="1"/>
</dbReference>
<dbReference type="SUPFAM" id="SSF82829">
    <property type="entry name" value="MesJ substrate recognition domain-like"/>
    <property type="match status" value="1"/>
</dbReference>
<keyword evidence="3 7" id="KW-0819">tRNA processing</keyword>
<proteinExistence type="inferred from homology"/>
<evidence type="ECO:0000256" key="4">
    <source>
        <dbReference type="ARBA" id="ARBA00022741"/>
    </source>
</evidence>
<evidence type="ECO:0000256" key="6">
    <source>
        <dbReference type="ARBA" id="ARBA00048539"/>
    </source>
</evidence>
<dbReference type="PANTHER" id="PTHR43033">
    <property type="entry name" value="TRNA(ILE)-LYSIDINE SYNTHASE-RELATED"/>
    <property type="match status" value="1"/>
</dbReference>
<sequence>MSGPPPAVAAVRVAVRRTLARLDGPVLVACSGGADSLALAAATAFETDRAGLVTVDHGLHPGSAAVARRVLEQGRALGLHPVRAERVAVGRTGGPEAAARTARYAALERAARQEGAVAVLLAHTLDDQAETVLLGLARGSGTRSLAGMPAVRGLFHRPLLGVPRAVVRAACDGLEPWEDPANADPALTRSRVRHDLLPALEAGLGPGVAAALARTARAARDDADALDDLAAASTPFRDGGAGVEDLAGARPAFRRRWLRAAALAAGCPAGALAAGHVDALEALVLDWRGQGPVHLPGGATGARACGRLVLTPHR</sequence>
<dbReference type="EMBL" id="JACCBB010000001">
    <property type="protein sequence ID" value="NYD22186.1"/>
    <property type="molecule type" value="Genomic_DNA"/>
</dbReference>
<dbReference type="Gene3D" id="3.40.50.620">
    <property type="entry name" value="HUPs"/>
    <property type="match status" value="1"/>
</dbReference>
<comment type="domain">
    <text evidence="7">The N-terminal region contains the highly conserved SGGXDS motif, predicted to be a P-loop motif involved in ATP binding.</text>
</comment>